<evidence type="ECO:0000313" key="2">
    <source>
        <dbReference type="Proteomes" id="UP000676310"/>
    </source>
</evidence>
<evidence type="ECO:0000313" key="1">
    <source>
        <dbReference type="EMBL" id="CAG5156901.1"/>
    </source>
</evidence>
<keyword evidence="2" id="KW-1185">Reference proteome</keyword>
<dbReference type="AlphaFoldDB" id="A0A8J2HYW5"/>
<name>A0A8J2HYW5_9PLEO</name>
<gene>
    <name evidence="1" type="ORF">ALTATR162_LOCUS4694</name>
</gene>
<dbReference type="GeneID" id="67016389"/>
<sequence>MTSPTMWLVKPAGRLPWFISASQNLADRVRGTHTPKSHDAISIRSTESDWKYHDRMGSNGSNRELNSVVIQALPTNPRREKVFRSMGR</sequence>
<protein>
    <submittedName>
        <fullName evidence="1">Uncharacterized protein</fullName>
    </submittedName>
</protein>
<dbReference type="Proteomes" id="UP000676310">
    <property type="component" value="Unassembled WGS sequence"/>
</dbReference>
<comment type="caution">
    <text evidence="1">The sequence shown here is derived from an EMBL/GenBank/DDBJ whole genome shotgun (WGS) entry which is preliminary data.</text>
</comment>
<organism evidence="1 2">
    <name type="scientific">Alternaria atra</name>
    <dbReference type="NCBI Taxonomy" id="119953"/>
    <lineage>
        <taxon>Eukaryota</taxon>
        <taxon>Fungi</taxon>
        <taxon>Dikarya</taxon>
        <taxon>Ascomycota</taxon>
        <taxon>Pezizomycotina</taxon>
        <taxon>Dothideomycetes</taxon>
        <taxon>Pleosporomycetidae</taxon>
        <taxon>Pleosporales</taxon>
        <taxon>Pleosporineae</taxon>
        <taxon>Pleosporaceae</taxon>
        <taxon>Alternaria</taxon>
        <taxon>Alternaria sect. Ulocladioides</taxon>
    </lineage>
</organism>
<dbReference type="OrthoDB" id="431212at2759"/>
<accession>A0A8J2HYW5</accession>
<proteinExistence type="predicted"/>
<reference evidence="1" key="1">
    <citation type="submission" date="2021-05" db="EMBL/GenBank/DDBJ databases">
        <authorList>
            <person name="Stam R."/>
        </authorList>
    </citation>
    <scope>NUCLEOTIDE SEQUENCE</scope>
    <source>
        <strain evidence="1">CS162</strain>
    </source>
</reference>
<dbReference type="EMBL" id="CAJRGZ010000017">
    <property type="protein sequence ID" value="CAG5156901.1"/>
    <property type="molecule type" value="Genomic_DNA"/>
</dbReference>
<dbReference type="RefSeq" id="XP_043168244.1">
    <property type="nucleotide sequence ID" value="XM_043312309.1"/>
</dbReference>